<name>A0A379GBT4_PROMI</name>
<dbReference type="InterPro" id="IPR001829">
    <property type="entry name" value="Pili_assmbl_chaperone_bac"/>
</dbReference>
<organism evidence="9 10">
    <name type="scientific">Proteus mirabilis</name>
    <dbReference type="NCBI Taxonomy" id="584"/>
    <lineage>
        <taxon>Bacteria</taxon>
        <taxon>Pseudomonadati</taxon>
        <taxon>Pseudomonadota</taxon>
        <taxon>Gammaproteobacteria</taxon>
        <taxon>Enterobacterales</taxon>
        <taxon>Morganellaceae</taxon>
        <taxon>Proteus</taxon>
    </lineage>
</organism>
<evidence type="ECO:0000256" key="4">
    <source>
        <dbReference type="ARBA" id="ARBA00022764"/>
    </source>
</evidence>
<gene>
    <name evidence="9" type="primary">fimC_5</name>
    <name evidence="9" type="ORF">NCTC11938_02724</name>
</gene>
<feature type="domain" description="Pili assembly chaperone C-terminal" evidence="8">
    <location>
        <begin position="186"/>
        <end position="243"/>
    </location>
</feature>
<dbReference type="PANTHER" id="PTHR30251:SF2">
    <property type="entry name" value="FIMBRIAL CHAPERONE YADV-RELATED"/>
    <property type="match status" value="1"/>
</dbReference>
<evidence type="ECO:0000313" key="10">
    <source>
        <dbReference type="Proteomes" id="UP000254191"/>
    </source>
</evidence>
<evidence type="ECO:0000259" key="7">
    <source>
        <dbReference type="Pfam" id="PF00345"/>
    </source>
</evidence>
<evidence type="ECO:0000256" key="1">
    <source>
        <dbReference type="ARBA" id="ARBA00004418"/>
    </source>
</evidence>
<proteinExistence type="inferred from homology"/>
<feature type="chain" id="PRO_5016846155" evidence="6">
    <location>
        <begin position="28"/>
        <end position="250"/>
    </location>
</feature>
<keyword evidence="4" id="KW-0574">Periplasm</keyword>
<feature type="domain" description="Pili assembly chaperone N-terminal" evidence="7">
    <location>
        <begin position="61"/>
        <end position="164"/>
    </location>
</feature>
<accession>A0A379GBT4</accession>
<comment type="similarity">
    <text evidence="2">Belongs to the periplasmic pilus chaperone family.</text>
</comment>
<evidence type="ECO:0000256" key="6">
    <source>
        <dbReference type="SAM" id="SignalP"/>
    </source>
</evidence>
<dbReference type="Pfam" id="PF02753">
    <property type="entry name" value="PapD_C"/>
    <property type="match status" value="1"/>
</dbReference>
<dbReference type="SUPFAM" id="SSF49354">
    <property type="entry name" value="PapD-like"/>
    <property type="match status" value="1"/>
</dbReference>
<protein>
    <submittedName>
        <fullName evidence="9">Fimbrial chaperone</fullName>
    </submittedName>
</protein>
<dbReference type="Pfam" id="PF00345">
    <property type="entry name" value="PapD_N"/>
    <property type="match status" value="1"/>
</dbReference>
<dbReference type="Gene3D" id="2.60.40.10">
    <property type="entry name" value="Immunoglobulins"/>
    <property type="match status" value="2"/>
</dbReference>
<dbReference type="InterPro" id="IPR013783">
    <property type="entry name" value="Ig-like_fold"/>
</dbReference>
<sequence>MVNKIRFFQYISLCVLGVLFLSFQVQAGVGLSQTRIIINGDTNTASISARNNNAQPYLVSNTASISARNNNAQPYLVSNFITEKLDTSSPPLSGMFVITPNIFRLAPESENTIKIQIIPTNLPKDRESLYYFHSRNIPSTNKNEDGIKIAMENIIKVFYRPINLAINPKEAGDKLVVKATPNGISIENPTPYYINLFKITVKNETIKLNKINNMIEPFSSKNYVVSNKTGAVNIHIINDLGGESVYNKKL</sequence>
<evidence type="ECO:0000256" key="2">
    <source>
        <dbReference type="ARBA" id="ARBA00007399"/>
    </source>
</evidence>
<evidence type="ECO:0000256" key="5">
    <source>
        <dbReference type="ARBA" id="ARBA00023186"/>
    </source>
</evidence>
<dbReference type="InterPro" id="IPR036316">
    <property type="entry name" value="Pili_assmbl_chap_C_dom_sf"/>
</dbReference>
<keyword evidence="5" id="KW-0143">Chaperone</keyword>
<dbReference type="InterPro" id="IPR050643">
    <property type="entry name" value="Periplasmic_pilus_chap"/>
</dbReference>
<feature type="signal peptide" evidence="6">
    <location>
        <begin position="1"/>
        <end position="27"/>
    </location>
</feature>
<dbReference type="InterPro" id="IPR016148">
    <property type="entry name" value="Pili_assmbl_chaperone_C"/>
</dbReference>
<dbReference type="AlphaFoldDB" id="A0A379GBT4"/>
<dbReference type="GO" id="GO:0071555">
    <property type="term" value="P:cell wall organization"/>
    <property type="evidence" value="ECO:0007669"/>
    <property type="project" value="InterPro"/>
</dbReference>
<reference evidence="9 10" key="1">
    <citation type="submission" date="2018-06" db="EMBL/GenBank/DDBJ databases">
        <authorList>
            <consortium name="Pathogen Informatics"/>
            <person name="Doyle S."/>
        </authorList>
    </citation>
    <scope>NUCLEOTIDE SEQUENCE [LARGE SCALE GENOMIC DNA]</scope>
    <source>
        <strain evidence="9 10">NCTC11938</strain>
    </source>
</reference>
<dbReference type="GO" id="GO:0030288">
    <property type="term" value="C:outer membrane-bounded periplasmic space"/>
    <property type="evidence" value="ECO:0007669"/>
    <property type="project" value="InterPro"/>
</dbReference>
<evidence type="ECO:0000256" key="3">
    <source>
        <dbReference type="ARBA" id="ARBA00022729"/>
    </source>
</evidence>
<keyword evidence="3 6" id="KW-0732">Signal</keyword>
<dbReference type="Proteomes" id="UP000254191">
    <property type="component" value="Unassembled WGS sequence"/>
</dbReference>
<dbReference type="EMBL" id="UGTS01000005">
    <property type="protein sequence ID" value="SUC38457.1"/>
    <property type="molecule type" value="Genomic_DNA"/>
</dbReference>
<dbReference type="InterPro" id="IPR008962">
    <property type="entry name" value="PapD-like_sf"/>
</dbReference>
<dbReference type="PRINTS" id="PR00969">
    <property type="entry name" value="CHAPERONPILI"/>
</dbReference>
<dbReference type="InterPro" id="IPR016147">
    <property type="entry name" value="Pili_assmbl_chaperone_N"/>
</dbReference>
<comment type="subcellular location">
    <subcellularLocation>
        <location evidence="1">Periplasm</location>
    </subcellularLocation>
</comment>
<evidence type="ECO:0000259" key="8">
    <source>
        <dbReference type="Pfam" id="PF02753"/>
    </source>
</evidence>
<evidence type="ECO:0000313" key="9">
    <source>
        <dbReference type="EMBL" id="SUC38457.1"/>
    </source>
</evidence>
<dbReference type="SUPFAM" id="SSF49584">
    <property type="entry name" value="Periplasmic chaperone C-domain"/>
    <property type="match status" value="1"/>
</dbReference>
<dbReference type="PANTHER" id="PTHR30251">
    <property type="entry name" value="PILUS ASSEMBLY CHAPERONE"/>
    <property type="match status" value="1"/>
</dbReference>